<evidence type="ECO:0000313" key="2">
    <source>
        <dbReference type="EMBL" id="QQK88523.1"/>
    </source>
</evidence>
<feature type="transmembrane region" description="Helical" evidence="1">
    <location>
        <begin position="6"/>
        <end position="26"/>
    </location>
</feature>
<sequence>MAQEKVTVVEAILFSGLAGVGGVLSYCLRQANKGKKPALGLALLEGCSSAFVGFLAMLMCKATGLDWYWSGVVVGVFGWLGANASIAVLAKVVYGKIGVKGKTDDTNKHS</sequence>
<evidence type="ECO:0000256" key="1">
    <source>
        <dbReference type="SAM" id="Phobius"/>
    </source>
</evidence>
<dbReference type="Pfam" id="PF16083">
    <property type="entry name" value="Phage_holin_3_3"/>
    <property type="match status" value="1"/>
</dbReference>
<dbReference type="EMBL" id="MW423737">
    <property type="protein sequence ID" value="QQK88523.1"/>
    <property type="molecule type" value="Genomic_DNA"/>
</dbReference>
<reference evidence="2" key="1">
    <citation type="submission" date="2020-12" db="EMBL/GenBank/DDBJ databases">
        <authorList>
            <person name="Hu Z."/>
        </authorList>
    </citation>
    <scope>NUCLEOTIDE SEQUENCE</scope>
</reference>
<feature type="transmembrane region" description="Helical" evidence="1">
    <location>
        <begin position="38"/>
        <end position="59"/>
    </location>
</feature>
<proteinExistence type="predicted"/>
<protein>
    <recommendedName>
        <fullName evidence="3">Holin</fullName>
    </recommendedName>
</protein>
<keyword evidence="1" id="KW-0472">Membrane</keyword>
<name>A0A7T7CL77_9CAUD</name>
<keyword evidence="1" id="KW-1133">Transmembrane helix</keyword>
<accession>A0A7T7CL77</accession>
<keyword evidence="1" id="KW-0812">Transmembrane</keyword>
<evidence type="ECO:0008006" key="3">
    <source>
        <dbReference type="Google" id="ProtNLM"/>
    </source>
</evidence>
<organism evidence="2">
    <name type="scientific">Vibrio phage PH669</name>
    <dbReference type="NCBI Taxonomy" id="2800823"/>
    <lineage>
        <taxon>Viruses</taxon>
        <taxon>Duplodnaviria</taxon>
        <taxon>Heunggongvirae</taxon>
        <taxon>Uroviricota</taxon>
        <taxon>Caudoviricetes</taxon>
        <taxon>Queuovirinae</taxon>
    </lineage>
</organism>
<dbReference type="InterPro" id="IPR032126">
    <property type="entry name" value="LydA_holin"/>
</dbReference>
<feature type="transmembrane region" description="Helical" evidence="1">
    <location>
        <begin position="71"/>
        <end position="94"/>
    </location>
</feature>